<dbReference type="PROSITE" id="PS00061">
    <property type="entry name" value="ADH_SHORT"/>
    <property type="match status" value="1"/>
</dbReference>
<dbReference type="SUPFAM" id="SSF51735">
    <property type="entry name" value="NAD(P)-binding Rossmann-fold domains"/>
    <property type="match status" value="1"/>
</dbReference>
<gene>
    <name evidence="2" type="ORF">RY831_30470</name>
</gene>
<dbReference type="CDD" id="cd05233">
    <property type="entry name" value="SDR_c"/>
    <property type="match status" value="1"/>
</dbReference>
<dbReference type="PRINTS" id="PR00080">
    <property type="entry name" value="SDRFAMILY"/>
</dbReference>
<dbReference type="InterPro" id="IPR002347">
    <property type="entry name" value="SDR_fam"/>
</dbReference>
<comment type="caution">
    <text evidence="2">The sequence shown here is derived from an EMBL/GenBank/DDBJ whole genome shotgun (WGS) entry which is preliminary data.</text>
</comment>
<keyword evidence="3" id="KW-1185">Reference proteome</keyword>
<name>A0ABU6JJ79_9BURK</name>
<evidence type="ECO:0000256" key="1">
    <source>
        <dbReference type="ARBA" id="ARBA00006484"/>
    </source>
</evidence>
<dbReference type="Proteomes" id="UP001352263">
    <property type="component" value="Unassembled WGS sequence"/>
</dbReference>
<dbReference type="InterPro" id="IPR020904">
    <property type="entry name" value="Sc_DH/Rdtase_CS"/>
</dbReference>
<comment type="similarity">
    <text evidence="1">Belongs to the short-chain dehydrogenases/reductases (SDR) family.</text>
</comment>
<dbReference type="PANTHER" id="PTHR42879:SF2">
    <property type="entry name" value="3-OXOACYL-[ACYL-CARRIER-PROTEIN] REDUCTASE FABG"/>
    <property type="match status" value="1"/>
</dbReference>
<dbReference type="InterPro" id="IPR036291">
    <property type="entry name" value="NAD(P)-bd_dom_sf"/>
</dbReference>
<proteinExistence type="inferred from homology"/>
<organism evidence="2 3">
    <name type="scientific">Noviherbaspirillum album</name>
    <dbReference type="NCBI Taxonomy" id="3080276"/>
    <lineage>
        <taxon>Bacteria</taxon>
        <taxon>Pseudomonadati</taxon>
        <taxon>Pseudomonadota</taxon>
        <taxon>Betaproteobacteria</taxon>
        <taxon>Burkholderiales</taxon>
        <taxon>Oxalobacteraceae</taxon>
        <taxon>Noviherbaspirillum</taxon>
    </lineage>
</organism>
<dbReference type="InterPro" id="IPR050259">
    <property type="entry name" value="SDR"/>
</dbReference>
<accession>A0ABU6JJ79</accession>
<dbReference type="PRINTS" id="PR00081">
    <property type="entry name" value="GDHRDH"/>
</dbReference>
<dbReference type="Gene3D" id="3.40.50.720">
    <property type="entry name" value="NAD(P)-binding Rossmann-like Domain"/>
    <property type="match status" value="1"/>
</dbReference>
<protein>
    <submittedName>
        <fullName evidence="2">SDR family NAD(P)-dependent oxidoreductase</fullName>
    </submittedName>
</protein>
<dbReference type="EMBL" id="JAWIIV010000055">
    <property type="protein sequence ID" value="MEC4723468.1"/>
    <property type="molecule type" value="Genomic_DNA"/>
</dbReference>
<dbReference type="PANTHER" id="PTHR42879">
    <property type="entry name" value="3-OXOACYL-(ACYL-CARRIER-PROTEIN) REDUCTASE"/>
    <property type="match status" value="1"/>
</dbReference>
<reference evidence="2 3" key="1">
    <citation type="submission" date="2023-10" db="EMBL/GenBank/DDBJ databases">
        <title>Noviherbaspirillum sp. CPCC 100848 genome assembly.</title>
        <authorList>
            <person name="Li X.Y."/>
            <person name="Fang X.M."/>
        </authorList>
    </citation>
    <scope>NUCLEOTIDE SEQUENCE [LARGE SCALE GENOMIC DNA]</scope>
    <source>
        <strain evidence="2 3">CPCC 100848</strain>
    </source>
</reference>
<sequence>MKLANQVVIVTGAGSIAAGWGIGKACSVTYARAGARVVAVDISESSAKETAAIIKSEGGQCLPLALDVSNPSAVAEMAVEVRRHWDTIDVLHHNVGIGRVGGATDISFEDWQHVQSVNVDSLFHLSREVLPEMRERRRGVILATSSVASLRYVGYPHLAYSVTKAATNHFIKMLALEHAGQGIRCNSIVAGLIDTPRIAQTVARQFSDDLETARAARSRQVPMQKMGSAWDVAHAALFLASDDAAYVTGTELVVDGGLTAKYA</sequence>
<evidence type="ECO:0000313" key="3">
    <source>
        <dbReference type="Proteomes" id="UP001352263"/>
    </source>
</evidence>
<evidence type="ECO:0000313" key="2">
    <source>
        <dbReference type="EMBL" id="MEC4723468.1"/>
    </source>
</evidence>
<dbReference type="Pfam" id="PF13561">
    <property type="entry name" value="adh_short_C2"/>
    <property type="match status" value="1"/>
</dbReference>
<dbReference type="RefSeq" id="WP_326510081.1">
    <property type="nucleotide sequence ID" value="NZ_JAWIIV010000055.1"/>
</dbReference>